<comment type="caution">
    <text evidence="3">The sequence shown here is derived from an EMBL/GenBank/DDBJ whole genome shotgun (WGS) entry which is preliminary data.</text>
</comment>
<evidence type="ECO:0000313" key="3">
    <source>
        <dbReference type="EMBL" id="MFC7384610.1"/>
    </source>
</evidence>
<keyword evidence="1" id="KW-1133">Transmembrane helix</keyword>
<dbReference type="InterPro" id="IPR011335">
    <property type="entry name" value="Restrct_endonuc-II-like"/>
</dbReference>
<dbReference type="InterPro" id="IPR011856">
    <property type="entry name" value="tRNA_endonuc-like_dom_sf"/>
</dbReference>
<sequence length="214" mass="22779">MARRRPVRRGGRGSGGEGIMWAVAGLVAAVPLVNATVKFVRASWPGLLIATLAAGAVLLGVAFLAARRARRHRDHYLQANARLEAIDRMSGERFEHLVAELLRRDGFRKVRVVGKAGDGGVDILATAPDGRPFAVQCKRWTGNLGAPHVREFLGALAHTFAGHTGVLVTSSGFTPPALREGQAAALAMVDRGDLAEWALGTPLPALLTHHRLSV</sequence>
<evidence type="ECO:0000256" key="1">
    <source>
        <dbReference type="SAM" id="Phobius"/>
    </source>
</evidence>
<dbReference type="InterPro" id="IPR007560">
    <property type="entry name" value="Restrct_endonuc_IV_Mrr"/>
</dbReference>
<keyword evidence="4" id="KW-1185">Reference proteome</keyword>
<protein>
    <submittedName>
        <fullName evidence="3">Restriction endonuclease</fullName>
    </submittedName>
</protein>
<keyword evidence="3" id="KW-0255">Endonuclease</keyword>
<feature type="transmembrane region" description="Helical" evidence="1">
    <location>
        <begin position="46"/>
        <end position="66"/>
    </location>
</feature>
<keyword evidence="1" id="KW-0472">Membrane</keyword>
<dbReference type="EMBL" id="JBHTCG010000013">
    <property type="protein sequence ID" value="MFC7384610.1"/>
    <property type="molecule type" value="Genomic_DNA"/>
</dbReference>
<keyword evidence="3" id="KW-0540">Nuclease</keyword>
<dbReference type="RefSeq" id="WP_380828427.1">
    <property type="nucleotide sequence ID" value="NZ_JBHTCG010000013.1"/>
</dbReference>
<keyword evidence="1" id="KW-0812">Transmembrane</keyword>
<dbReference type="InterPro" id="IPR052906">
    <property type="entry name" value="Type_IV_Methyl-Rstrct_Enzyme"/>
</dbReference>
<dbReference type="Proteomes" id="UP001596496">
    <property type="component" value="Unassembled WGS sequence"/>
</dbReference>
<accession>A0ABW2P8P5</accession>
<dbReference type="PANTHER" id="PTHR30015">
    <property type="entry name" value="MRR RESTRICTION SYSTEM PROTEIN"/>
    <property type="match status" value="1"/>
</dbReference>
<dbReference type="SUPFAM" id="SSF52980">
    <property type="entry name" value="Restriction endonuclease-like"/>
    <property type="match status" value="1"/>
</dbReference>
<dbReference type="PANTHER" id="PTHR30015:SF6">
    <property type="entry name" value="SLL1429 PROTEIN"/>
    <property type="match status" value="1"/>
</dbReference>
<dbReference type="GO" id="GO:0004519">
    <property type="term" value="F:endonuclease activity"/>
    <property type="evidence" value="ECO:0007669"/>
    <property type="project" value="UniProtKB-KW"/>
</dbReference>
<keyword evidence="3" id="KW-0378">Hydrolase</keyword>
<evidence type="ECO:0000313" key="4">
    <source>
        <dbReference type="Proteomes" id="UP001596496"/>
    </source>
</evidence>
<dbReference type="Pfam" id="PF04471">
    <property type="entry name" value="Mrr_cat"/>
    <property type="match status" value="1"/>
</dbReference>
<feature type="transmembrane region" description="Helical" evidence="1">
    <location>
        <begin position="21"/>
        <end position="40"/>
    </location>
</feature>
<proteinExistence type="predicted"/>
<feature type="domain" description="Restriction endonuclease type IV Mrr" evidence="2">
    <location>
        <begin position="86"/>
        <end position="197"/>
    </location>
</feature>
<evidence type="ECO:0000259" key="2">
    <source>
        <dbReference type="Pfam" id="PF04471"/>
    </source>
</evidence>
<organism evidence="3 4">
    <name type="scientific">Sphaerisporangium rhizosphaerae</name>
    <dbReference type="NCBI Taxonomy" id="2269375"/>
    <lineage>
        <taxon>Bacteria</taxon>
        <taxon>Bacillati</taxon>
        <taxon>Actinomycetota</taxon>
        <taxon>Actinomycetes</taxon>
        <taxon>Streptosporangiales</taxon>
        <taxon>Streptosporangiaceae</taxon>
        <taxon>Sphaerisporangium</taxon>
    </lineage>
</organism>
<name>A0ABW2P8P5_9ACTN</name>
<gene>
    <name evidence="3" type="ORF">ACFQSB_20525</name>
</gene>
<dbReference type="Gene3D" id="3.40.1350.10">
    <property type="match status" value="1"/>
</dbReference>
<reference evidence="4" key="1">
    <citation type="journal article" date="2019" name="Int. J. Syst. Evol. Microbiol.">
        <title>The Global Catalogue of Microorganisms (GCM) 10K type strain sequencing project: providing services to taxonomists for standard genome sequencing and annotation.</title>
        <authorList>
            <consortium name="The Broad Institute Genomics Platform"/>
            <consortium name="The Broad Institute Genome Sequencing Center for Infectious Disease"/>
            <person name="Wu L."/>
            <person name="Ma J."/>
        </authorList>
    </citation>
    <scope>NUCLEOTIDE SEQUENCE [LARGE SCALE GENOMIC DNA]</scope>
    <source>
        <strain evidence="4">CECT 7649</strain>
    </source>
</reference>